<evidence type="ECO:0008006" key="7">
    <source>
        <dbReference type="Google" id="ProtNLM"/>
    </source>
</evidence>
<accession>A0AAN1SZQ6</accession>
<dbReference type="PROSITE" id="PS51257">
    <property type="entry name" value="PROKAR_LIPOPROTEIN"/>
    <property type="match status" value="1"/>
</dbReference>
<dbReference type="SUPFAM" id="SSF48452">
    <property type="entry name" value="TPR-like"/>
    <property type="match status" value="3"/>
</dbReference>
<name>A0AAN1SZQ6_9PROT</name>
<dbReference type="InterPro" id="IPR019734">
    <property type="entry name" value="TPR_rpt"/>
</dbReference>
<dbReference type="Pfam" id="PF13432">
    <property type="entry name" value="TPR_16"/>
    <property type="match status" value="2"/>
</dbReference>
<keyword evidence="1" id="KW-0677">Repeat</keyword>
<dbReference type="InterPro" id="IPR052346">
    <property type="entry name" value="O-mannosyl-transferase_TMTC"/>
</dbReference>
<protein>
    <recommendedName>
        <fullName evidence="7">Tetratricopeptide repeat protein</fullName>
    </recommendedName>
</protein>
<keyword evidence="6" id="KW-1185">Reference proteome</keyword>
<evidence type="ECO:0000313" key="6">
    <source>
        <dbReference type="Proteomes" id="UP001319121"/>
    </source>
</evidence>
<sequence>MKRSESLILCSLLLAACAQAPQRPEPAAAPAPAASAQASAEPELKLPNVALSDELLYEYLLTEIASQRGYKTLAAEGGADLVKKTHDPRLARRSAQLAFESGDMNKAIEALRQWQAVEPDSPVAARMLASTLLRGGKLDEARQELAKILKADEAKAGQNFIQLFQLVAPYPDKAAVLKLVRELAQPYAQVAEAHWAVAQLAQLAGDNPLALNEIREARKLRPEWDMAVSLEAQLLMKDSPREGLEVLHRYLSGNPQAREIRLQYARALLEQKQYRESRDEFQRLAQDNPDSPELAFAIALISLQMNDLKGAEAQLKLALEKGKKDQDSVQYYLGQLGEAKEDEDEALAHYREVKGGEYLFASQLRVAYLLSKRGKLDEALEFLHRAQAVDNQQRVQLLLIEAQLLREAQRIEDAYQVLQQGLEKLPNHPDLLYETAMLADKLGKYEISERLLRKLIQIKPDHAHAYNALGYSLLERNVRIPEALELVEKALQLAPDDAAIMDSVGWGYYRSGRLDESVKMLRRAFAGNPDPEVAAHLGEVLWVRGDKDEARKVWQDSLNAHPGNTLLQAVIKKFTAP</sequence>
<dbReference type="Gene3D" id="1.25.40.10">
    <property type="entry name" value="Tetratricopeptide repeat domain"/>
    <property type="match status" value="2"/>
</dbReference>
<dbReference type="InterPro" id="IPR011990">
    <property type="entry name" value="TPR-like_helical_dom_sf"/>
</dbReference>
<dbReference type="PROSITE" id="PS50005">
    <property type="entry name" value="TPR"/>
    <property type="match status" value="1"/>
</dbReference>
<dbReference type="GO" id="GO:0000030">
    <property type="term" value="F:mannosyltransferase activity"/>
    <property type="evidence" value="ECO:0007669"/>
    <property type="project" value="TreeGrafter"/>
</dbReference>
<keyword evidence="4" id="KW-0732">Signal</keyword>
<feature type="signal peptide" evidence="4">
    <location>
        <begin position="1"/>
        <end position="20"/>
    </location>
</feature>
<evidence type="ECO:0000256" key="2">
    <source>
        <dbReference type="ARBA" id="ARBA00022803"/>
    </source>
</evidence>
<organism evidence="5 6">
    <name type="scientific">Ferrigenium kumadai</name>
    <dbReference type="NCBI Taxonomy" id="1682490"/>
    <lineage>
        <taxon>Bacteria</taxon>
        <taxon>Pseudomonadati</taxon>
        <taxon>Pseudomonadota</taxon>
        <taxon>Betaproteobacteria</taxon>
        <taxon>Nitrosomonadales</taxon>
        <taxon>Gallionellaceae</taxon>
        <taxon>Ferrigenium</taxon>
    </lineage>
</organism>
<dbReference type="Pfam" id="PF14559">
    <property type="entry name" value="TPR_19"/>
    <property type="match status" value="2"/>
</dbReference>
<dbReference type="SMART" id="SM00028">
    <property type="entry name" value="TPR"/>
    <property type="match status" value="9"/>
</dbReference>
<dbReference type="RefSeq" id="WP_212785328.1">
    <property type="nucleotide sequence ID" value="NZ_AP019536.1"/>
</dbReference>
<dbReference type="GO" id="GO:0035269">
    <property type="term" value="P:protein O-linked glycosylation via mannose"/>
    <property type="evidence" value="ECO:0007669"/>
    <property type="project" value="TreeGrafter"/>
</dbReference>
<feature type="repeat" description="TPR" evidence="3">
    <location>
        <begin position="531"/>
        <end position="564"/>
    </location>
</feature>
<proteinExistence type="predicted"/>
<dbReference type="PANTHER" id="PTHR44227:SF3">
    <property type="entry name" value="PROTEIN O-MANNOSYL-TRANSFERASE TMTC4"/>
    <property type="match status" value="1"/>
</dbReference>
<dbReference type="AlphaFoldDB" id="A0AAN1SZQ6"/>
<gene>
    <name evidence="5" type="ORF">FGKAn22_17680</name>
</gene>
<keyword evidence="2 3" id="KW-0802">TPR repeat</keyword>
<dbReference type="EMBL" id="AP019536">
    <property type="protein sequence ID" value="BBJ00076.1"/>
    <property type="molecule type" value="Genomic_DNA"/>
</dbReference>
<dbReference type="GO" id="GO:0030968">
    <property type="term" value="P:endoplasmic reticulum unfolded protein response"/>
    <property type="evidence" value="ECO:0007669"/>
    <property type="project" value="TreeGrafter"/>
</dbReference>
<reference evidence="5 6" key="1">
    <citation type="submission" date="2019-03" db="EMBL/GenBank/DDBJ databases">
        <title>Complete genome sequence of Ferrigenium kumadai strain An22, a microaerophilic iron-oxidizing bacterium isolated from a paddy field soil.</title>
        <authorList>
            <person name="Watanabe T."/>
            <person name="Asakawa S."/>
        </authorList>
    </citation>
    <scope>NUCLEOTIDE SEQUENCE [LARGE SCALE GENOMIC DNA]</scope>
    <source>
        <strain evidence="5 6">An22</strain>
    </source>
</reference>
<evidence type="ECO:0000256" key="1">
    <source>
        <dbReference type="ARBA" id="ARBA00022737"/>
    </source>
</evidence>
<evidence type="ECO:0000313" key="5">
    <source>
        <dbReference type="EMBL" id="BBJ00076.1"/>
    </source>
</evidence>
<feature type="chain" id="PRO_5042858832" description="Tetratricopeptide repeat protein" evidence="4">
    <location>
        <begin position="21"/>
        <end position="577"/>
    </location>
</feature>
<dbReference type="PANTHER" id="PTHR44227">
    <property type="match status" value="1"/>
</dbReference>
<evidence type="ECO:0000256" key="4">
    <source>
        <dbReference type="SAM" id="SignalP"/>
    </source>
</evidence>
<dbReference type="Proteomes" id="UP001319121">
    <property type="component" value="Chromosome"/>
</dbReference>
<evidence type="ECO:0000256" key="3">
    <source>
        <dbReference type="PROSITE-ProRule" id="PRU00339"/>
    </source>
</evidence>
<dbReference type="KEGG" id="fku:FGKAn22_17680"/>